<dbReference type="Proteomes" id="UP000008827">
    <property type="component" value="Chromosome 13"/>
</dbReference>
<organism evidence="2">
    <name type="scientific">Glycine max</name>
    <name type="common">Soybean</name>
    <name type="synonym">Glycine hispida</name>
    <dbReference type="NCBI Taxonomy" id="3847"/>
    <lineage>
        <taxon>Eukaryota</taxon>
        <taxon>Viridiplantae</taxon>
        <taxon>Streptophyta</taxon>
        <taxon>Embryophyta</taxon>
        <taxon>Tracheophyta</taxon>
        <taxon>Spermatophyta</taxon>
        <taxon>Magnoliopsida</taxon>
        <taxon>eudicotyledons</taxon>
        <taxon>Gunneridae</taxon>
        <taxon>Pentapetalae</taxon>
        <taxon>rosids</taxon>
        <taxon>fabids</taxon>
        <taxon>Fabales</taxon>
        <taxon>Fabaceae</taxon>
        <taxon>Papilionoideae</taxon>
        <taxon>50 kb inversion clade</taxon>
        <taxon>NPAAA clade</taxon>
        <taxon>indigoferoid/millettioid clade</taxon>
        <taxon>Phaseoleae</taxon>
        <taxon>Glycine</taxon>
        <taxon>Glycine subgen. Soja</taxon>
    </lineage>
</organism>
<dbReference type="PaxDb" id="3847-GLYMA13G04751.1"/>
<gene>
    <name evidence="1" type="ORF">GLYMA_13G068300</name>
</gene>
<dbReference type="EMBL" id="CM000846">
    <property type="protein sequence ID" value="KRH18568.1"/>
    <property type="molecule type" value="Genomic_DNA"/>
</dbReference>
<dbReference type="InParanoid" id="K7LXD2"/>
<dbReference type="Gramene" id="KRH18568">
    <property type="protein sequence ID" value="KRH18568"/>
    <property type="gene ID" value="GLYMA_13G068300"/>
</dbReference>
<dbReference type="EnsemblPlants" id="KRH18568">
    <property type="protein sequence ID" value="KRH18568"/>
    <property type="gene ID" value="GLYMA_13G068300"/>
</dbReference>
<keyword evidence="3" id="KW-1185">Reference proteome</keyword>
<accession>K7LXD2</accession>
<proteinExistence type="predicted"/>
<reference evidence="2" key="2">
    <citation type="submission" date="2018-02" db="UniProtKB">
        <authorList>
            <consortium name="EnsemblPlants"/>
        </authorList>
    </citation>
    <scope>IDENTIFICATION</scope>
    <source>
        <strain evidence="2">Williams 82</strain>
    </source>
</reference>
<evidence type="ECO:0000313" key="2">
    <source>
        <dbReference type="EnsemblPlants" id="KRH18568"/>
    </source>
</evidence>
<reference evidence="1 2" key="1">
    <citation type="journal article" date="2010" name="Nature">
        <title>Genome sequence of the palaeopolyploid soybean.</title>
        <authorList>
            <person name="Schmutz J."/>
            <person name="Cannon S.B."/>
            <person name="Schlueter J."/>
            <person name="Ma J."/>
            <person name="Mitros T."/>
            <person name="Nelson W."/>
            <person name="Hyten D.L."/>
            <person name="Song Q."/>
            <person name="Thelen J.J."/>
            <person name="Cheng J."/>
            <person name="Xu D."/>
            <person name="Hellsten U."/>
            <person name="May G.D."/>
            <person name="Yu Y."/>
            <person name="Sakurai T."/>
            <person name="Umezawa T."/>
            <person name="Bhattacharyya M.K."/>
            <person name="Sandhu D."/>
            <person name="Valliyodan B."/>
            <person name="Lindquist E."/>
            <person name="Peto M."/>
            <person name="Grant D."/>
            <person name="Shu S."/>
            <person name="Goodstein D."/>
            <person name="Barry K."/>
            <person name="Futrell-Griggs M."/>
            <person name="Abernathy B."/>
            <person name="Du J."/>
            <person name="Tian Z."/>
            <person name="Zhu L."/>
            <person name="Gill N."/>
            <person name="Joshi T."/>
            <person name="Libault M."/>
            <person name="Sethuraman A."/>
            <person name="Zhang X.-C."/>
            <person name="Shinozaki K."/>
            <person name="Nguyen H.T."/>
            <person name="Wing R.A."/>
            <person name="Cregan P."/>
            <person name="Specht J."/>
            <person name="Grimwood J."/>
            <person name="Rokhsar D."/>
            <person name="Stacey G."/>
            <person name="Shoemaker R.C."/>
            <person name="Jackson S.A."/>
        </authorList>
    </citation>
    <scope>NUCLEOTIDE SEQUENCE [LARGE SCALE GENOMIC DNA]</scope>
    <source>
        <strain evidence="2">cv. Williams 82</strain>
        <tissue evidence="1">Callus</tissue>
    </source>
</reference>
<sequence length="66" mass="7946">MLINQEDSCHLREVLWFLAQVQRFKLVKFVVFNRKLCWKLINPEVSPWNAQALWKCSSSEICFNLF</sequence>
<reference evidence="1" key="3">
    <citation type="submission" date="2018-07" db="EMBL/GenBank/DDBJ databases">
        <title>WGS assembly of Glycine max.</title>
        <authorList>
            <person name="Schmutz J."/>
            <person name="Cannon S."/>
            <person name="Schlueter J."/>
            <person name="Ma J."/>
            <person name="Mitros T."/>
            <person name="Nelson W."/>
            <person name="Hyten D."/>
            <person name="Song Q."/>
            <person name="Thelen J."/>
            <person name="Cheng J."/>
            <person name="Xu D."/>
            <person name="Hellsten U."/>
            <person name="May G."/>
            <person name="Yu Y."/>
            <person name="Sakurai T."/>
            <person name="Umezawa T."/>
            <person name="Bhattacharyya M."/>
            <person name="Sandhu D."/>
            <person name="Valliyodan B."/>
            <person name="Lindquist E."/>
            <person name="Peto M."/>
            <person name="Grant D."/>
            <person name="Shu S."/>
            <person name="Goodstein D."/>
            <person name="Barry K."/>
            <person name="Futrell-Griggs M."/>
            <person name="Abernathy B."/>
            <person name="Du J."/>
            <person name="Tian Z."/>
            <person name="Zhu L."/>
            <person name="Gill N."/>
            <person name="Joshi T."/>
            <person name="Libault M."/>
            <person name="Sethuraman A."/>
            <person name="Zhang X."/>
            <person name="Shinozaki K."/>
            <person name="Nguyen H."/>
            <person name="Wing R."/>
            <person name="Cregan P."/>
            <person name="Specht J."/>
            <person name="Grimwood J."/>
            <person name="Rokhsar D."/>
            <person name="Stacey G."/>
            <person name="Shoemaker R."/>
            <person name="Jackson S."/>
        </authorList>
    </citation>
    <scope>NUCLEOTIDE SEQUENCE</scope>
    <source>
        <tissue evidence="1">Callus</tissue>
    </source>
</reference>
<protein>
    <submittedName>
        <fullName evidence="1 2">Uncharacterized protein</fullName>
    </submittedName>
</protein>
<dbReference type="SMR" id="K7LXD2"/>
<dbReference type="HOGENOM" id="CLU_2836268_0_0_1"/>
<evidence type="ECO:0000313" key="3">
    <source>
        <dbReference type="Proteomes" id="UP000008827"/>
    </source>
</evidence>
<evidence type="ECO:0000313" key="1">
    <source>
        <dbReference type="EMBL" id="KRH18568.1"/>
    </source>
</evidence>
<dbReference type="AlphaFoldDB" id="K7LXD2"/>
<name>K7LXD2_SOYBN</name>